<dbReference type="AlphaFoldDB" id="A0A3M7SMA7"/>
<sequence length="60" mass="6647">MEMFGLINGSAFSQGQEIFPNVNAGSNNAQYQTSSLKPMFDQSAFSQGQEVYSSQHFISY</sequence>
<gene>
    <name evidence="1" type="ORF">BpHYR1_037037</name>
</gene>
<proteinExistence type="predicted"/>
<comment type="caution">
    <text evidence="1">The sequence shown here is derived from an EMBL/GenBank/DDBJ whole genome shotgun (WGS) entry which is preliminary data.</text>
</comment>
<keyword evidence="2" id="KW-1185">Reference proteome</keyword>
<evidence type="ECO:0000313" key="1">
    <source>
        <dbReference type="EMBL" id="RNA36941.1"/>
    </source>
</evidence>
<evidence type="ECO:0000313" key="2">
    <source>
        <dbReference type="Proteomes" id="UP000276133"/>
    </source>
</evidence>
<dbReference type="EMBL" id="REGN01001111">
    <property type="protein sequence ID" value="RNA36941.1"/>
    <property type="molecule type" value="Genomic_DNA"/>
</dbReference>
<protein>
    <submittedName>
        <fullName evidence="1">Uncharacterized protein</fullName>
    </submittedName>
</protein>
<reference evidence="1 2" key="1">
    <citation type="journal article" date="2018" name="Sci. Rep.">
        <title>Genomic signatures of local adaptation to the degree of environmental predictability in rotifers.</title>
        <authorList>
            <person name="Franch-Gras L."/>
            <person name="Hahn C."/>
            <person name="Garcia-Roger E.M."/>
            <person name="Carmona M.J."/>
            <person name="Serra M."/>
            <person name="Gomez A."/>
        </authorList>
    </citation>
    <scope>NUCLEOTIDE SEQUENCE [LARGE SCALE GENOMIC DNA]</scope>
    <source>
        <strain evidence="1">HYR1</strain>
    </source>
</reference>
<dbReference type="Proteomes" id="UP000276133">
    <property type="component" value="Unassembled WGS sequence"/>
</dbReference>
<accession>A0A3M7SMA7</accession>
<name>A0A3M7SMA7_BRAPC</name>
<organism evidence="1 2">
    <name type="scientific">Brachionus plicatilis</name>
    <name type="common">Marine rotifer</name>
    <name type="synonym">Brachionus muelleri</name>
    <dbReference type="NCBI Taxonomy" id="10195"/>
    <lineage>
        <taxon>Eukaryota</taxon>
        <taxon>Metazoa</taxon>
        <taxon>Spiralia</taxon>
        <taxon>Gnathifera</taxon>
        <taxon>Rotifera</taxon>
        <taxon>Eurotatoria</taxon>
        <taxon>Monogononta</taxon>
        <taxon>Pseudotrocha</taxon>
        <taxon>Ploima</taxon>
        <taxon>Brachionidae</taxon>
        <taxon>Brachionus</taxon>
    </lineage>
</organism>